<feature type="signal peptide" evidence="6">
    <location>
        <begin position="1"/>
        <end position="24"/>
    </location>
</feature>
<dbReference type="AlphaFoldDB" id="A0A8S1BYP3"/>
<accession>A0A8S1BYP3</accession>
<dbReference type="PANTHER" id="PTHR14359">
    <property type="entry name" value="HOMO-OLIGOMERIC FLAVIN CONTAINING CYS DECARBOXYLASE FAMILY"/>
    <property type="match status" value="1"/>
</dbReference>
<dbReference type="GO" id="GO:0015937">
    <property type="term" value="P:coenzyme A biosynthetic process"/>
    <property type="evidence" value="ECO:0007669"/>
    <property type="project" value="UniProtKB-KW"/>
</dbReference>
<evidence type="ECO:0000313" key="8">
    <source>
        <dbReference type="EMBL" id="CAB3360800.1"/>
    </source>
</evidence>
<dbReference type="SUPFAM" id="SSF52507">
    <property type="entry name" value="Homo-oligomeric flavin-containing Cys decarboxylases, HFCD"/>
    <property type="match status" value="1"/>
</dbReference>
<feature type="chain" id="PRO_5035909596" description="Phosphopantothenoylcysteine decarboxylase" evidence="6">
    <location>
        <begin position="25"/>
        <end position="225"/>
    </location>
</feature>
<evidence type="ECO:0000256" key="4">
    <source>
        <dbReference type="ARBA" id="ARBA00070201"/>
    </source>
</evidence>
<dbReference type="InterPro" id="IPR036551">
    <property type="entry name" value="Flavin_trans-like"/>
</dbReference>
<dbReference type="Proteomes" id="UP000494165">
    <property type="component" value="Unassembled WGS sequence"/>
</dbReference>
<name>A0A8S1BYP3_9INSE</name>
<evidence type="ECO:0000256" key="3">
    <source>
        <dbReference type="ARBA" id="ARBA00056708"/>
    </source>
</evidence>
<dbReference type="InterPro" id="IPR003382">
    <property type="entry name" value="Flavoprotein"/>
</dbReference>
<protein>
    <recommendedName>
        <fullName evidence="4">Phosphopantothenoylcysteine decarboxylase</fullName>
    </recommendedName>
    <alternativeName>
        <fullName evidence="5">CoaC</fullName>
    </alternativeName>
</protein>
<dbReference type="GO" id="GO:0071513">
    <property type="term" value="C:phosphopantothenoylcysteine decarboxylase complex"/>
    <property type="evidence" value="ECO:0007669"/>
    <property type="project" value="TreeGrafter"/>
</dbReference>
<dbReference type="GO" id="GO:0004633">
    <property type="term" value="F:phosphopantothenoylcysteine decarboxylase activity"/>
    <property type="evidence" value="ECO:0007669"/>
    <property type="project" value="TreeGrafter"/>
</dbReference>
<feature type="domain" description="Flavoprotein" evidence="7">
    <location>
        <begin position="36"/>
        <end position="213"/>
    </location>
</feature>
<dbReference type="PANTHER" id="PTHR14359:SF6">
    <property type="entry name" value="PHOSPHOPANTOTHENOYLCYSTEINE DECARBOXYLASE"/>
    <property type="match status" value="1"/>
</dbReference>
<reference evidence="8 9" key="1">
    <citation type="submission" date="2020-04" db="EMBL/GenBank/DDBJ databases">
        <authorList>
            <person name="Alioto T."/>
            <person name="Alioto T."/>
            <person name="Gomez Garrido J."/>
        </authorList>
    </citation>
    <scope>NUCLEOTIDE SEQUENCE [LARGE SCALE GENOMIC DNA]</scope>
</reference>
<dbReference type="Pfam" id="PF02441">
    <property type="entry name" value="Flavoprotein"/>
    <property type="match status" value="1"/>
</dbReference>
<keyword evidence="1" id="KW-0173">Coenzyme A biosynthesis</keyword>
<evidence type="ECO:0000256" key="2">
    <source>
        <dbReference type="ARBA" id="ARBA00038350"/>
    </source>
</evidence>
<comment type="function">
    <text evidence="3">Catalyzes the decarboxylation of the cysteine moiety of 4-phosphopantothenoylcysteine to form 4'-phosphopantotheine and this reaction forms part of the biosynthesis of coenzyme A.</text>
</comment>
<keyword evidence="9" id="KW-1185">Reference proteome</keyword>
<dbReference type="GO" id="GO:0010181">
    <property type="term" value="F:FMN binding"/>
    <property type="evidence" value="ECO:0007669"/>
    <property type="project" value="TreeGrafter"/>
</dbReference>
<comment type="similarity">
    <text evidence="2">Belongs to the HFCD (homooligomeric flavin containing Cys decarboxylase) superfamily.</text>
</comment>
<evidence type="ECO:0000256" key="5">
    <source>
        <dbReference type="ARBA" id="ARBA00082063"/>
    </source>
</evidence>
<dbReference type="FunFam" id="3.40.50.1950:FF:000004">
    <property type="entry name" value="Phosphopantothenoylcysteine decarboxylase"/>
    <property type="match status" value="1"/>
</dbReference>
<comment type="caution">
    <text evidence="8">The sequence shown here is derived from an EMBL/GenBank/DDBJ whole genome shotgun (WGS) entry which is preliminary data.</text>
</comment>
<evidence type="ECO:0000313" key="9">
    <source>
        <dbReference type="Proteomes" id="UP000494165"/>
    </source>
</evidence>
<dbReference type="EMBL" id="CADEPI010000004">
    <property type="protein sequence ID" value="CAB3360800.1"/>
    <property type="molecule type" value="Genomic_DNA"/>
</dbReference>
<evidence type="ECO:0000256" key="6">
    <source>
        <dbReference type="SAM" id="SignalP"/>
    </source>
</evidence>
<gene>
    <name evidence="8" type="ORF">CLODIP_2_CD03260</name>
</gene>
<evidence type="ECO:0000256" key="1">
    <source>
        <dbReference type="ARBA" id="ARBA00022993"/>
    </source>
</evidence>
<organism evidence="8 9">
    <name type="scientific">Cloeon dipterum</name>
    <dbReference type="NCBI Taxonomy" id="197152"/>
    <lineage>
        <taxon>Eukaryota</taxon>
        <taxon>Metazoa</taxon>
        <taxon>Ecdysozoa</taxon>
        <taxon>Arthropoda</taxon>
        <taxon>Hexapoda</taxon>
        <taxon>Insecta</taxon>
        <taxon>Pterygota</taxon>
        <taxon>Palaeoptera</taxon>
        <taxon>Ephemeroptera</taxon>
        <taxon>Pisciforma</taxon>
        <taxon>Baetidae</taxon>
        <taxon>Cloeon</taxon>
    </lineage>
</organism>
<dbReference type="OrthoDB" id="1532798at2759"/>
<proteinExistence type="inferred from homology"/>
<keyword evidence="6" id="KW-0732">Signal</keyword>
<sequence>MTGVGFFQFVGWLWLIIRRRLGKATGRDERMDYEYRVLVICTGSVASLKVPLLCQQLLAHEILVRVVATDSAANFLECETEMPEDVRLFRDKDEWASWNKRGDPVLHIDLMKWADMMVVAPASANSLAKLANGLCDNLATCVARAWPVGKKPAIFAPAMNTNMWNHPITKKQVETLKSWGYTEIPPVAKQLMCGDKGEGAMAEVDTIIEKIVAHKIERIMSEYYH</sequence>
<evidence type="ECO:0000259" key="7">
    <source>
        <dbReference type="Pfam" id="PF02441"/>
    </source>
</evidence>
<dbReference type="Gene3D" id="3.40.50.1950">
    <property type="entry name" value="Flavin prenyltransferase-like"/>
    <property type="match status" value="1"/>
</dbReference>